<protein>
    <submittedName>
        <fullName evidence="2">CDT1 domain-containing protein</fullName>
    </submittedName>
</protein>
<name>A0A183W155_TRIRE</name>
<dbReference type="WBParaSite" id="TREG1_61950.1">
    <property type="protein sequence ID" value="TREG1_61950.1"/>
    <property type="gene ID" value="TREG1_61950"/>
</dbReference>
<keyword evidence="1" id="KW-1185">Reference proteome</keyword>
<dbReference type="OrthoDB" id="660555at2759"/>
<reference evidence="1" key="1">
    <citation type="submission" date="2022-06" db="EMBL/GenBank/DDBJ databases">
        <authorList>
            <person name="Berger JAMES D."/>
            <person name="Berger JAMES D."/>
        </authorList>
    </citation>
    <scope>NUCLEOTIDE SEQUENCE [LARGE SCALE GENOMIC DNA]</scope>
</reference>
<dbReference type="AlphaFoldDB" id="A0A183W155"/>
<reference evidence="2" key="2">
    <citation type="submission" date="2023-11" db="UniProtKB">
        <authorList>
            <consortium name="WormBaseParasite"/>
        </authorList>
    </citation>
    <scope>IDENTIFICATION</scope>
</reference>
<evidence type="ECO:0000313" key="1">
    <source>
        <dbReference type="Proteomes" id="UP000050795"/>
    </source>
</evidence>
<proteinExistence type="predicted"/>
<sequence>MSDLILFRRPRRAVDTASPDHCRIYRSEKLTVTSNRKYPSLKGNQNTARYINISTMNTKPSSFMNPYKYWSHRSSKRPIDNVYNPLSLKGNILNKDDCYNNDDIQCPIETCNQLHVSKHTQRAHDFECLKSDPVDASTTTTTTEIDFTDILQKIPPPMKRTPLYHDLIKIARELRNVLLPTFEADITCSIKKLPKNYQESSVGHQNNYAIILKEKLTDNEIILSE</sequence>
<evidence type="ECO:0000313" key="2">
    <source>
        <dbReference type="WBParaSite" id="TREG1_61950.1"/>
    </source>
</evidence>
<organism evidence="1 2">
    <name type="scientific">Trichobilharzia regenti</name>
    <name type="common">Nasal bird schistosome</name>
    <dbReference type="NCBI Taxonomy" id="157069"/>
    <lineage>
        <taxon>Eukaryota</taxon>
        <taxon>Metazoa</taxon>
        <taxon>Spiralia</taxon>
        <taxon>Lophotrochozoa</taxon>
        <taxon>Platyhelminthes</taxon>
        <taxon>Trematoda</taxon>
        <taxon>Digenea</taxon>
        <taxon>Strigeidida</taxon>
        <taxon>Schistosomatoidea</taxon>
        <taxon>Schistosomatidae</taxon>
        <taxon>Trichobilharzia</taxon>
    </lineage>
</organism>
<dbReference type="Proteomes" id="UP000050795">
    <property type="component" value="Unassembled WGS sequence"/>
</dbReference>
<accession>A0A183W155</accession>